<name>A0A5J5F835_9PEZI</name>
<protein>
    <recommendedName>
        <fullName evidence="2">DUF7492 domain-containing protein</fullName>
    </recommendedName>
</protein>
<sequence>MRFPVFTFTQAFGFFLGLVFLTGASGHSWIDLLTVVGGTSSTAMTTINHQGFIRNYKGHIDATASYRLLDLNQPVCADFQQVVNQIGMPEYPQLNASAGDFVQGTYTENGHISLPASPTAKSGMTYWFGTTNPNGKATLKDILAWKDGNSSEGALLSTAPFDDGVCVEVNPSEISKERVAANGGVPPGPCKSTFKIPETVAPDSVYTVYWVWDFSGKLGNDAPDHVEWYTSCMDIKIIGKPSTNNVSSPNSQSAKVPKIKGREPKL</sequence>
<dbReference type="Pfam" id="PF24320">
    <property type="entry name" value="DUF7492"/>
    <property type="match status" value="1"/>
</dbReference>
<dbReference type="AlphaFoldDB" id="A0A5J5F835"/>
<accession>A0A5J5F835</accession>
<evidence type="ECO:0000259" key="2">
    <source>
        <dbReference type="Pfam" id="PF24320"/>
    </source>
</evidence>
<evidence type="ECO:0000313" key="4">
    <source>
        <dbReference type="Proteomes" id="UP000326924"/>
    </source>
</evidence>
<organism evidence="3 4">
    <name type="scientific">Sphaerosporella brunnea</name>
    <dbReference type="NCBI Taxonomy" id="1250544"/>
    <lineage>
        <taxon>Eukaryota</taxon>
        <taxon>Fungi</taxon>
        <taxon>Dikarya</taxon>
        <taxon>Ascomycota</taxon>
        <taxon>Pezizomycotina</taxon>
        <taxon>Pezizomycetes</taxon>
        <taxon>Pezizales</taxon>
        <taxon>Pyronemataceae</taxon>
        <taxon>Sphaerosporella</taxon>
    </lineage>
</organism>
<dbReference type="Proteomes" id="UP000326924">
    <property type="component" value="Unassembled WGS sequence"/>
</dbReference>
<comment type="caution">
    <text evidence="3">The sequence shown here is derived from an EMBL/GenBank/DDBJ whole genome shotgun (WGS) entry which is preliminary data.</text>
</comment>
<dbReference type="EMBL" id="VXIS01000015">
    <property type="protein sequence ID" value="KAA8913376.1"/>
    <property type="molecule type" value="Genomic_DNA"/>
</dbReference>
<evidence type="ECO:0000313" key="3">
    <source>
        <dbReference type="EMBL" id="KAA8913376.1"/>
    </source>
</evidence>
<reference evidence="3 4" key="1">
    <citation type="submission" date="2019-09" db="EMBL/GenBank/DDBJ databases">
        <title>Draft genome of the ectomycorrhizal ascomycete Sphaerosporella brunnea.</title>
        <authorList>
            <consortium name="DOE Joint Genome Institute"/>
            <person name="Benucci G.M."/>
            <person name="Marozzi G."/>
            <person name="Antonielli L."/>
            <person name="Sanchez S."/>
            <person name="Marco P."/>
            <person name="Wang X."/>
            <person name="Falini L.B."/>
            <person name="Barry K."/>
            <person name="Haridas S."/>
            <person name="Lipzen A."/>
            <person name="Labutti K."/>
            <person name="Grigoriev I.V."/>
            <person name="Murat C."/>
            <person name="Martin F."/>
            <person name="Albertini E."/>
            <person name="Donnini D."/>
            <person name="Bonito G."/>
        </authorList>
    </citation>
    <scope>NUCLEOTIDE SEQUENCE [LARGE SCALE GENOMIC DNA]</scope>
    <source>
        <strain evidence="3 4">Sb_GMNB300</strain>
    </source>
</reference>
<evidence type="ECO:0000256" key="1">
    <source>
        <dbReference type="SAM" id="MobiDB-lite"/>
    </source>
</evidence>
<dbReference type="OrthoDB" id="64281at2759"/>
<keyword evidence="4" id="KW-1185">Reference proteome</keyword>
<feature type="region of interest" description="Disordered" evidence="1">
    <location>
        <begin position="243"/>
        <end position="266"/>
    </location>
</feature>
<gene>
    <name evidence="3" type="ORF">FN846DRAFT_130032</name>
</gene>
<feature type="compositionally biased region" description="Polar residues" evidence="1">
    <location>
        <begin position="243"/>
        <end position="254"/>
    </location>
</feature>
<dbReference type="InParanoid" id="A0A5J5F835"/>
<proteinExistence type="predicted"/>
<feature type="domain" description="DUF7492" evidence="2">
    <location>
        <begin position="25"/>
        <end position="254"/>
    </location>
</feature>
<dbReference type="InterPro" id="IPR055915">
    <property type="entry name" value="DUF7492"/>
</dbReference>